<dbReference type="EMBL" id="SRLO01000025">
    <property type="protein sequence ID" value="TNN84666.1"/>
    <property type="molecule type" value="Genomic_DNA"/>
</dbReference>
<keyword evidence="2" id="KW-1185">Reference proteome</keyword>
<comment type="caution">
    <text evidence="1">The sequence shown here is derived from an EMBL/GenBank/DDBJ whole genome shotgun (WGS) entry which is preliminary data.</text>
</comment>
<name>A0A4Z2J396_9TELE</name>
<evidence type="ECO:0000313" key="1">
    <source>
        <dbReference type="EMBL" id="TNN84666.1"/>
    </source>
</evidence>
<organism evidence="1 2">
    <name type="scientific">Liparis tanakae</name>
    <name type="common">Tanaka's snailfish</name>
    <dbReference type="NCBI Taxonomy" id="230148"/>
    <lineage>
        <taxon>Eukaryota</taxon>
        <taxon>Metazoa</taxon>
        <taxon>Chordata</taxon>
        <taxon>Craniata</taxon>
        <taxon>Vertebrata</taxon>
        <taxon>Euteleostomi</taxon>
        <taxon>Actinopterygii</taxon>
        <taxon>Neopterygii</taxon>
        <taxon>Teleostei</taxon>
        <taxon>Neoteleostei</taxon>
        <taxon>Acanthomorphata</taxon>
        <taxon>Eupercaria</taxon>
        <taxon>Perciformes</taxon>
        <taxon>Cottioidei</taxon>
        <taxon>Cottales</taxon>
        <taxon>Liparidae</taxon>
        <taxon>Liparis</taxon>
    </lineage>
</organism>
<sequence>MRLDVQGLTLWKSHWKAKKLVTEMARMSWLNGSMATQPDCGREEGKEGKKMSRAIKDMLKTAEVWAFVSAKPTKKKLEDKQCPSLDEEESHQ</sequence>
<dbReference type="Proteomes" id="UP000314294">
    <property type="component" value="Unassembled WGS sequence"/>
</dbReference>
<accession>A0A4Z2J396</accession>
<reference evidence="1 2" key="1">
    <citation type="submission" date="2019-03" db="EMBL/GenBank/DDBJ databases">
        <title>First draft genome of Liparis tanakae, snailfish: a comprehensive survey of snailfish specific genes.</title>
        <authorList>
            <person name="Kim W."/>
            <person name="Song I."/>
            <person name="Jeong J.-H."/>
            <person name="Kim D."/>
            <person name="Kim S."/>
            <person name="Ryu S."/>
            <person name="Song J.Y."/>
            <person name="Lee S.K."/>
        </authorList>
    </citation>
    <scope>NUCLEOTIDE SEQUENCE [LARGE SCALE GENOMIC DNA]</scope>
    <source>
        <tissue evidence="1">Muscle</tissue>
    </source>
</reference>
<proteinExistence type="predicted"/>
<protein>
    <submittedName>
        <fullName evidence="1">Uncharacterized protein</fullName>
    </submittedName>
</protein>
<dbReference type="AlphaFoldDB" id="A0A4Z2J396"/>
<gene>
    <name evidence="1" type="ORF">EYF80_005081</name>
</gene>
<evidence type="ECO:0000313" key="2">
    <source>
        <dbReference type="Proteomes" id="UP000314294"/>
    </source>
</evidence>